<accession>A0ACC6M7S1</accession>
<evidence type="ECO:0000313" key="2">
    <source>
        <dbReference type="Proteomes" id="UP001277972"/>
    </source>
</evidence>
<reference evidence="1" key="1">
    <citation type="submission" date="2023-11" db="EMBL/GenBank/DDBJ databases">
        <title>Gracilibacillus pellucida a moderately halophilic bacterium isolated from saline soil in Xinjiang province.</title>
        <authorList>
            <person name="Zhang Z."/>
            <person name="Tan F."/>
            <person name="Wang Y."/>
            <person name="Xia M."/>
        </authorList>
    </citation>
    <scope>NUCLEOTIDE SEQUENCE</scope>
    <source>
        <strain evidence="1">S3-1-1</strain>
    </source>
</reference>
<sequence>MIIKEYRYVNVNRSFISAMSARKQVKEKNRVTHKPDESLEISKSKNPVTHNADE</sequence>
<protein>
    <submittedName>
        <fullName evidence="1">Uncharacterized protein</fullName>
    </submittedName>
</protein>
<evidence type="ECO:0000313" key="1">
    <source>
        <dbReference type="EMBL" id="MDX8046882.1"/>
    </source>
</evidence>
<gene>
    <name evidence="1" type="ORF">SH601_12890</name>
</gene>
<dbReference type="EMBL" id="JAWZSR010000007">
    <property type="protein sequence ID" value="MDX8046882.1"/>
    <property type="molecule type" value="Genomic_DNA"/>
</dbReference>
<name>A0ACC6M7S1_9BACI</name>
<comment type="caution">
    <text evidence="1">The sequence shown here is derived from an EMBL/GenBank/DDBJ whole genome shotgun (WGS) entry which is preliminary data.</text>
</comment>
<organism evidence="1 2">
    <name type="scientific">Gracilibacillus pellucidus</name>
    <dbReference type="NCBI Taxonomy" id="3095368"/>
    <lineage>
        <taxon>Bacteria</taxon>
        <taxon>Bacillati</taxon>
        <taxon>Bacillota</taxon>
        <taxon>Bacilli</taxon>
        <taxon>Bacillales</taxon>
        <taxon>Bacillaceae</taxon>
        <taxon>Gracilibacillus</taxon>
    </lineage>
</organism>
<keyword evidence="2" id="KW-1185">Reference proteome</keyword>
<proteinExistence type="predicted"/>
<dbReference type="Proteomes" id="UP001277972">
    <property type="component" value="Unassembled WGS sequence"/>
</dbReference>